<dbReference type="EMBL" id="SNYK01000002">
    <property type="protein sequence ID" value="TDQ39474.1"/>
    <property type="molecule type" value="Genomic_DNA"/>
</dbReference>
<evidence type="ECO:0000256" key="8">
    <source>
        <dbReference type="SAM" id="MobiDB-lite"/>
    </source>
</evidence>
<accession>A0A4R6U8T4</accession>
<keyword evidence="6" id="KW-0281">Fimbrium</keyword>
<name>A0A4R6U8T4_9GAMM</name>
<dbReference type="Gene3D" id="2.130.10.10">
    <property type="entry name" value="YVTN repeat-like/Quinoprotein amine dehydrogenase"/>
    <property type="match status" value="1"/>
</dbReference>
<dbReference type="SMART" id="SM00564">
    <property type="entry name" value="PQQ"/>
    <property type="match status" value="2"/>
</dbReference>
<feature type="domain" description="VWFA" evidence="10">
    <location>
        <begin position="48"/>
        <end position="326"/>
    </location>
</feature>
<dbReference type="InterPro" id="IPR002035">
    <property type="entry name" value="VWF_A"/>
</dbReference>
<evidence type="ECO:0000256" key="9">
    <source>
        <dbReference type="SAM" id="SignalP"/>
    </source>
</evidence>
<dbReference type="InterPro" id="IPR036465">
    <property type="entry name" value="vWFA_dom_sf"/>
</dbReference>
<comment type="caution">
    <text evidence="11">The sequence shown here is derived from an EMBL/GenBank/DDBJ whole genome shotgun (WGS) entry which is preliminary data.</text>
</comment>
<evidence type="ECO:0000256" key="1">
    <source>
        <dbReference type="ARBA" id="ARBA00004561"/>
    </source>
</evidence>
<feature type="chain" id="PRO_5020823522" evidence="9">
    <location>
        <begin position="29"/>
        <end position="1396"/>
    </location>
</feature>
<feature type="coiled-coil region" evidence="7">
    <location>
        <begin position="910"/>
        <end position="944"/>
    </location>
</feature>
<evidence type="ECO:0000259" key="10">
    <source>
        <dbReference type="PROSITE" id="PS50234"/>
    </source>
</evidence>
<dbReference type="OrthoDB" id="7156875at2"/>
<reference evidence="11 12" key="1">
    <citation type="submission" date="2019-03" db="EMBL/GenBank/DDBJ databases">
        <title>Genomic Encyclopedia of Type Strains, Phase IV (KMG-IV): sequencing the most valuable type-strain genomes for metagenomic binning, comparative biology and taxonomic classification.</title>
        <authorList>
            <person name="Goeker M."/>
        </authorList>
    </citation>
    <scope>NUCLEOTIDE SEQUENCE [LARGE SCALE GENOMIC DNA]</scope>
    <source>
        <strain evidence="11 12">DSM 28679</strain>
    </source>
</reference>
<proteinExistence type="inferred from homology"/>
<dbReference type="PROSITE" id="PS50234">
    <property type="entry name" value="VWFA"/>
    <property type="match status" value="1"/>
</dbReference>
<keyword evidence="5" id="KW-0106">Calcium</keyword>
<feature type="region of interest" description="Disordered" evidence="8">
    <location>
        <begin position="1373"/>
        <end position="1396"/>
    </location>
</feature>
<evidence type="ECO:0000256" key="4">
    <source>
        <dbReference type="ARBA" id="ARBA00022723"/>
    </source>
</evidence>
<comment type="similarity">
    <text evidence="2">Belongs to the PilY1 family.</text>
</comment>
<dbReference type="RefSeq" id="WP_101497397.1">
    <property type="nucleotide sequence ID" value="NZ_LNJZ01000009.1"/>
</dbReference>
<dbReference type="Gene3D" id="3.40.50.410">
    <property type="entry name" value="von Willebrand factor, type A domain"/>
    <property type="match status" value="1"/>
</dbReference>
<keyword evidence="7" id="KW-0175">Coiled coil</keyword>
<dbReference type="SUPFAM" id="SSF50998">
    <property type="entry name" value="Quinoprotein alcohol dehydrogenase-like"/>
    <property type="match status" value="1"/>
</dbReference>
<evidence type="ECO:0000256" key="7">
    <source>
        <dbReference type="SAM" id="Coils"/>
    </source>
</evidence>
<evidence type="ECO:0000313" key="12">
    <source>
        <dbReference type="Proteomes" id="UP000294575"/>
    </source>
</evidence>
<gene>
    <name evidence="11" type="ORF">DFQ45_102168</name>
</gene>
<evidence type="ECO:0000256" key="3">
    <source>
        <dbReference type="ARBA" id="ARBA00022558"/>
    </source>
</evidence>
<keyword evidence="9" id="KW-0732">Signal</keyword>
<dbReference type="GO" id="GO:0009289">
    <property type="term" value="C:pilus"/>
    <property type="evidence" value="ECO:0007669"/>
    <property type="project" value="UniProtKB-SubCell"/>
</dbReference>
<dbReference type="GO" id="GO:0046872">
    <property type="term" value="F:metal ion binding"/>
    <property type="evidence" value="ECO:0007669"/>
    <property type="project" value="UniProtKB-KW"/>
</dbReference>
<keyword evidence="12" id="KW-1185">Reference proteome</keyword>
<evidence type="ECO:0000256" key="2">
    <source>
        <dbReference type="ARBA" id="ARBA00008387"/>
    </source>
</evidence>
<protein>
    <submittedName>
        <fullName evidence="11">PilC-like protein with beta-propeller domain</fullName>
    </submittedName>
</protein>
<comment type="subcellular location">
    <subcellularLocation>
        <location evidence="1">Fimbrium</location>
    </subcellularLocation>
</comment>
<dbReference type="SUPFAM" id="SSF53300">
    <property type="entry name" value="vWA-like"/>
    <property type="match status" value="1"/>
</dbReference>
<organism evidence="11 12">
    <name type="scientific">Thiopseudomonas denitrificans</name>
    <dbReference type="NCBI Taxonomy" id="1501432"/>
    <lineage>
        <taxon>Bacteria</taxon>
        <taxon>Pseudomonadati</taxon>
        <taxon>Pseudomonadota</taxon>
        <taxon>Gammaproteobacteria</taxon>
        <taxon>Pseudomonadales</taxon>
        <taxon>Pseudomonadaceae</taxon>
        <taxon>Thiopseudomonas</taxon>
    </lineage>
</organism>
<sequence length="1396" mass="152515">MKHFQLKPVALATAAFLYASASFQVAIAEDTEIYVPKDIPADQQVRPNILLVLDTSGSMSTTVTGTSPKKSRIEVLREVVHDLVGTLKNQNVNLGFMRFHGSDGGAVTKAVEHLTADNAAAFLQKIDDTIKDGGNTPMSETYYESYLYLAGKQPYWGKYGTNQRNGTDRNALTNATKNGTCSTANNCQWVYKSPITHSCQKTHIVYITDGAPVSDNSSNTSIRNLLEKTSPQGNQTNPVWKKSTCNSGNGECLPHLAEYMYNQDIAAENGLPKGFDDPTGRKQNITSHFIGFALDLALLKNAADAGGGKYYTSNNVSGLVDALQSIIVDITADNTTFVAPSVAVTAYNNFGFRDELYYALFRPSEGSNWPGNVKKYKLKSTDADGKPVTPLIVDRNGTHAIDQTTGFFKETSSSFWNTVVDGEDVSKGGFAARLQPGTRKIYTWYGTDKKAGNPGAAETLKVFSSNGTLNTTTTNTSNISNTMLGVNSSGDRTKVLRWIRGYQEDSDSAARYAIGDILHNEPRLIAYKTDENIERAEGENSKEEVVIFVGTNEGFIHAIDANTGDEKFAFLPKELLSVPNKYRQNNVGYNNKAYGMDGYFTALTEYGSRLSDDTRVASKVNLYAGMRRGGSNYYALDVKDLSTPQLKWVLKGAYKDNYRDLINQNSDDIYRPGGANSETTSGFERLGLTFSAAKIGKLKVGGTTKDVLVFAGGYDAKHDVVGNNVPRNDEVGNAIYIVDADSGELLWRASGNNGRTQSSLANSMQLASMTNSMPASPTIIDINGDGLIDIIYATDLRGQIFRFDITSGNVNSINGHLFAQLGGADATNNRRFFNSPDVALIRDRGQKPYFTISVGSGFRESPLNEQTDDRFYMIRDTYVTQSRSSLATPPVITESDLTDVSGLDSSAANTEAAYARIAEHQSKIDALEAAVRQKEQEFEDHKNSIGYTAEHNAYLDAMTAANDLQRDIDGIILSAYPAFDPENYTEDGYYNSNYFANHVDEAAQQANYQKAIAGLQAAINKLETDGNVPDAKLLAQHYELLLASQQIQQNSAKELLKKENLVLYGHANPELTPELIAEIESQFGNPGIAYENYGDFSDLAELELDSRIATSYEAHLIKPEVLFRKNLIENNLAGLLTALDADPLDLTDITSNLPTILTGTEPEPDLVNLLEKNQETILDELQATADNFSNKASDMQEKADQLVAVQGTANTHKAAADALETGFQPYLDAIEAAYEATRDPNTGIYAWRVKINDEYKSLDLDGDTMSDEQKAHLLNSDGFMLRLPRGEKVLADSISYSGTVLFSTFSPRGENISDCGSDVGVGRTYGLSLRTAEGVFTTEIGGDTKYVRSMVNKQAGIPPTPVILVTPEGTEGGLHDGIYTTPNDSPINPTYWREEE</sequence>
<evidence type="ECO:0000313" key="11">
    <source>
        <dbReference type="EMBL" id="TDQ39474.1"/>
    </source>
</evidence>
<keyword evidence="4" id="KW-0479">Metal-binding</keyword>
<evidence type="ECO:0000256" key="5">
    <source>
        <dbReference type="ARBA" id="ARBA00022837"/>
    </source>
</evidence>
<feature type="signal peptide" evidence="9">
    <location>
        <begin position="1"/>
        <end position="28"/>
    </location>
</feature>
<evidence type="ECO:0000256" key="6">
    <source>
        <dbReference type="ARBA" id="ARBA00023263"/>
    </source>
</evidence>
<dbReference type="InterPro" id="IPR015943">
    <property type="entry name" value="WD40/YVTN_repeat-like_dom_sf"/>
</dbReference>
<dbReference type="InterPro" id="IPR008707">
    <property type="entry name" value="B-propeller_PilY1"/>
</dbReference>
<dbReference type="InterPro" id="IPR011047">
    <property type="entry name" value="Quinoprotein_ADH-like_sf"/>
</dbReference>
<dbReference type="Pfam" id="PF05567">
    <property type="entry name" value="T4P_PilY1"/>
    <property type="match status" value="1"/>
</dbReference>
<keyword evidence="3" id="KW-1029">Fimbrium biogenesis</keyword>
<dbReference type="InterPro" id="IPR018391">
    <property type="entry name" value="PQQ_b-propeller_rpt"/>
</dbReference>
<dbReference type="Proteomes" id="UP000294575">
    <property type="component" value="Unassembled WGS sequence"/>
</dbReference>